<evidence type="ECO:0000256" key="1">
    <source>
        <dbReference type="SAM" id="MobiDB-lite"/>
    </source>
</evidence>
<organism evidence="3 4">
    <name type="scientific">Jaapia argillacea MUCL 33604</name>
    <dbReference type="NCBI Taxonomy" id="933084"/>
    <lineage>
        <taxon>Eukaryota</taxon>
        <taxon>Fungi</taxon>
        <taxon>Dikarya</taxon>
        <taxon>Basidiomycota</taxon>
        <taxon>Agaricomycotina</taxon>
        <taxon>Agaricomycetes</taxon>
        <taxon>Agaricomycetidae</taxon>
        <taxon>Jaapiales</taxon>
        <taxon>Jaapiaceae</taxon>
        <taxon>Jaapia</taxon>
    </lineage>
</organism>
<protein>
    <submittedName>
        <fullName evidence="3">Uncharacterized protein</fullName>
    </submittedName>
</protein>
<keyword evidence="2" id="KW-0812">Transmembrane</keyword>
<dbReference type="AlphaFoldDB" id="A0A067Q5T8"/>
<gene>
    <name evidence="3" type="ORF">JAAARDRAFT_189688</name>
</gene>
<name>A0A067Q5T8_9AGAM</name>
<evidence type="ECO:0000256" key="2">
    <source>
        <dbReference type="SAM" id="Phobius"/>
    </source>
</evidence>
<feature type="transmembrane region" description="Helical" evidence="2">
    <location>
        <begin position="36"/>
        <end position="61"/>
    </location>
</feature>
<feature type="transmembrane region" description="Helical" evidence="2">
    <location>
        <begin position="261"/>
        <end position="283"/>
    </location>
</feature>
<sequence>MLKDSLPHATTRGTKSRGTRPPTKGRPTSHLGVVPYGVTAIMVLSILFSLLFIACISLAFVSPKDDDLAFKIALDEVVAKNASGIVLVGDDVDVDVDEPSVSISWSIIGCGSGYVLAGTEGIYGCDGCGLSAVALQIFVDGNDSPVVNYDPAQLPSRRDNGHRSSIQSLYQFSSDHVLDVHESRLYPFDTYRLATTFKAVATGSDDLPPIQRLLTIGMTSNFGVMSNDSDSFIALSDGLQQPSRDIQLYIRRPSDQRMYTMALFHVGWMLTHVTVGLAVLSWVSSRRSGWKQPASVLAILVIIPHLRNAMPDAPGFDGVLLDCIGFFPQMIISGISCIIILLLFIKHEYTQGSAERNTPDDEAPPLKVKARRPSAALSISWRSSPNITIPPPNPTSSYYCVDAASPSPLSEMWGPPAASGRPLSTLCRIRDELAKLARREEGVVQKPLILPSLHRRTYSRLRSGAI</sequence>
<dbReference type="EMBL" id="KL197711">
    <property type="protein sequence ID" value="KDQ62359.1"/>
    <property type="molecule type" value="Genomic_DNA"/>
</dbReference>
<keyword evidence="2" id="KW-1133">Transmembrane helix</keyword>
<evidence type="ECO:0000313" key="4">
    <source>
        <dbReference type="Proteomes" id="UP000027265"/>
    </source>
</evidence>
<feature type="transmembrane region" description="Helical" evidence="2">
    <location>
        <begin position="326"/>
        <end position="345"/>
    </location>
</feature>
<dbReference type="STRING" id="933084.A0A067Q5T8"/>
<dbReference type="InParanoid" id="A0A067Q5T8"/>
<keyword evidence="2" id="KW-0472">Membrane</keyword>
<reference evidence="4" key="1">
    <citation type="journal article" date="2014" name="Proc. Natl. Acad. Sci. U.S.A.">
        <title>Extensive sampling of basidiomycete genomes demonstrates inadequacy of the white-rot/brown-rot paradigm for wood decay fungi.</title>
        <authorList>
            <person name="Riley R."/>
            <person name="Salamov A.A."/>
            <person name="Brown D.W."/>
            <person name="Nagy L.G."/>
            <person name="Floudas D."/>
            <person name="Held B.W."/>
            <person name="Levasseur A."/>
            <person name="Lombard V."/>
            <person name="Morin E."/>
            <person name="Otillar R."/>
            <person name="Lindquist E.A."/>
            <person name="Sun H."/>
            <person name="LaButti K.M."/>
            <person name="Schmutz J."/>
            <person name="Jabbour D."/>
            <person name="Luo H."/>
            <person name="Baker S.E."/>
            <person name="Pisabarro A.G."/>
            <person name="Walton J.D."/>
            <person name="Blanchette R.A."/>
            <person name="Henrissat B."/>
            <person name="Martin F."/>
            <person name="Cullen D."/>
            <person name="Hibbett D.S."/>
            <person name="Grigoriev I.V."/>
        </authorList>
    </citation>
    <scope>NUCLEOTIDE SEQUENCE [LARGE SCALE GENOMIC DNA]</scope>
    <source>
        <strain evidence="4">MUCL 33604</strain>
    </source>
</reference>
<feature type="region of interest" description="Disordered" evidence="1">
    <location>
        <begin position="1"/>
        <end position="28"/>
    </location>
</feature>
<proteinExistence type="predicted"/>
<accession>A0A067Q5T8</accession>
<dbReference type="Proteomes" id="UP000027265">
    <property type="component" value="Unassembled WGS sequence"/>
</dbReference>
<dbReference type="OrthoDB" id="2117972at2759"/>
<keyword evidence="4" id="KW-1185">Reference proteome</keyword>
<evidence type="ECO:0000313" key="3">
    <source>
        <dbReference type="EMBL" id="KDQ62359.1"/>
    </source>
</evidence>
<dbReference type="HOGENOM" id="CLU_042081_0_0_1"/>